<dbReference type="PANTHER" id="PTHR24028:SF146">
    <property type="entry name" value="CADHERIN 96CB, ISOFORM D-RELATED"/>
    <property type="match status" value="1"/>
</dbReference>
<evidence type="ECO:0000259" key="11">
    <source>
        <dbReference type="PROSITE" id="PS50268"/>
    </source>
</evidence>
<feature type="domain" description="Cadherin" evidence="11">
    <location>
        <begin position="364"/>
        <end position="484"/>
    </location>
</feature>
<dbReference type="FunFam" id="2.60.40.60:FF:000092">
    <property type="entry name" value="Protocadherin 8"/>
    <property type="match status" value="1"/>
</dbReference>
<proteinExistence type="predicted"/>
<evidence type="ECO:0000313" key="13">
    <source>
        <dbReference type="Proteomes" id="UP000728185"/>
    </source>
</evidence>
<evidence type="ECO:0000256" key="5">
    <source>
        <dbReference type="ARBA" id="ARBA00022989"/>
    </source>
</evidence>
<keyword evidence="10" id="KW-0732">Signal</keyword>
<comment type="subcellular location">
    <subcellularLocation>
        <location evidence="1">Membrane</location>
        <topology evidence="1">Single-pass membrane protein</topology>
    </subcellularLocation>
</comment>
<gene>
    <name evidence="12" type="ORF">FBUS_07467</name>
</gene>
<evidence type="ECO:0000256" key="6">
    <source>
        <dbReference type="ARBA" id="ARBA00023136"/>
    </source>
</evidence>
<comment type="caution">
    <text evidence="12">The sequence shown here is derived from an EMBL/GenBank/DDBJ whole genome shotgun (WGS) entry which is preliminary data.</text>
</comment>
<feature type="domain" description="Cadherin" evidence="11">
    <location>
        <begin position="777"/>
        <end position="901"/>
    </location>
</feature>
<dbReference type="EMBL" id="LUCM01006626">
    <property type="protein sequence ID" value="KAA0191015.1"/>
    <property type="molecule type" value="Genomic_DNA"/>
</dbReference>
<feature type="domain" description="Cadherin" evidence="11">
    <location>
        <begin position="230"/>
        <end position="363"/>
    </location>
</feature>
<sequence length="1405" mass="157511">MYIEELIASRQLWITSLNLLSILCRLTAVEYTTACRSFATVEVTEYDGGLRSSGTSRLTNEPVYPVTNSAPFSINLTDLLLRNVKLTESDLNESVFFADAEQSRPFLIQSKFSARNKNNSVDSPRWYQLVSNSPLDREQLCNINSQLERVTIANTCCSKSFNLPPDVMGSPANQPCCIFLGITVASKGTYILRLQINDLNDNPPKFGQPAHVANDLPYFMNVLGKNVIGVSENNPPNSWFPIPAAFDPDEGPNGAVRYTLHPLTEKTHWRDYFKLLNNVRAAGLPTNSTSVSFVLNNQKNVKHLDSSDYNGPGVLILQPLDREKIASFVFQLLATDMGTDLQLSSYVNIRIVILDENDNPPVFERSNYQVQLRENQAGVLLLNAKVYDADSDNNGRLSYYIQPSRTNPVLPTGFSVSADFLRIHIQLVATNDGVTLRVSQPLDYEKQAEFTFDLIAADNGHPSLSSTAHVHVKVINVNDFAPLIRFYYHGEPLDRDYARLSVLEQHETTPAAESRLICHVHVTDADSEFESISCTVESSERNFFLREVSTNRLVQRSKIYELLSTGRLDRESDARLIVLVRCRDGKATNSLVSQNQLQLILLDVNDHSPVFTQEHYHGSVAENVANAVVTFISPTTNTPIHNVQATDADSGINALIFYSILPWTTTEASHSDAGLEEKTEEATANATVTDKLQMGKVSNMSVRLRLNKSGEDADRFYVDQTSGQIRTRIPLDCEEQQEYRFFVLAIDQSEQTEWRHTATARITVTVRDENDNPPIIEQRHYTFTVKEGLPRHTRIGQIQSADADVSPESRSTVYDLKNLENCNASEYILVEKHTGYIRTRQVLDREETGQFSFIVVARNEQPVQESFRSHQTINTENGPTFFDEVSVTVSVEDENDNAPALLRRGLLANDRVPVVQDIVPSVIDLTFRVSQNETSNPCIEFPYLLVDDDEGANGQTEVIVENNSYFEFRLDNTLLCIVKLEQPTVSQMNLFITVQDKPVDKTKTLKRQYTIRVHFVEDKAPSDNLRQFEPFHASRFIANPTVLSSSETAENKPVRMENLKSGRKSKISNSRKTHYDVENNELLNQKPLASGATLMIVAILVAVSGLLCLLLLGVVLALRKATINGINATSSEYRITAKPRDDVNDDEDNSVLSGQRAELQHVYFASRHSPASYQTSNSGDRFRPVPQKYMWTEGSLDRGMTRLPRMADVNQMYAPELYLINNQLKSLSPSAIPNERGFSFNADYSRASLGQQINSNYERCDDQRDGGNYTKPIYSPLEMKLIHEESPIPCMTASKMEVEALVPDSANSVTRSAQLGPNMMTRGSSYQKLQYDSNVASTDTNDISMRQTSDLVRETCTSVTQISAQVSVGTVKSPESSHEILAPKSMLKTEHKTNPQMISHFAEHV</sequence>
<evidence type="ECO:0000256" key="2">
    <source>
        <dbReference type="ARBA" id="ARBA00022692"/>
    </source>
</evidence>
<evidence type="ECO:0000313" key="12">
    <source>
        <dbReference type="EMBL" id="KAA0191015.1"/>
    </source>
</evidence>
<evidence type="ECO:0000256" key="8">
    <source>
        <dbReference type="PROSITE-ProRule" id="PRU00043"/>
    </source>
</evidence>
<dbReference type="GO" id="GO:0005886">
    <property type="term" value="C:plasma membrane"/>
    <property type="evidence" value="ECO:0007669"/>
    <property type="project" value="InterPro"/>
</dbReference>
<name>A0A8E0RWD3_9TREM</name>
<accession>A0A8E0RWD3</accession>
<dbReference type="PROSITE" id="PS00232">
    <property type="entry name" value="CADHERIN_1"/>
    <property type="match status" value="5"/>
</dbReference>
<dbReference type="OrthoDB" id="6252479at2759"/>
<evidence type="ECO:0000256" key="9">
    <source>
        <dbReference type="SAM" id="Phobius"/>
    </source>
</evidence>
<feature type="transmembrane region" description="Helical" evidence="9">
    <location>
        <begin position="1094"/>
        <end position="1118"/>
    </location>
</feature>
<feature type="signal peptide" evidence="10">
    <location>
        <begin position="1"/>
        <end position="28"/>
    </location>
</feature>
<dbReference type="SUPFAM" id="SSF49313">
    <property type="entry name" value="Cadherin-like"/>
    <property type="match status" value="5"/>
</dbReference>
<evidence type="ECO:0000256" key="7">
    <source>
        <dbReference type="ARBA" id="ARBA00023180"/>
    </source>
</evidence>
<dbReference type="Proteomes" id="UP000728185">
    <property type="component" value="Unassembled WGS sequence"/>
</dbReference>
<keyword evidence="13" id="KW-1185">Reference proteome</keyword>
<dbReference type="Pfam" id="PF00028">
    <property type="entry name" value="Cadherin"/>
    <property type="match status" value="3"/>
</dbReference>
<dbReference type="GO" id="GO:0005509">
    <property type="term" value="F:calcium ion binding"/>
    <property type="evidence" value="ECO:0007669"/>
    <property type="project" value="UniProtKB-UniRule"/>
</dbReference>
<dbReference type="Gene3D" id="2.60.40.60">
    <property type="entry name" value="Cadherins"/>
    <property type="match status" value="5"/>
</dbReference>
<protein>
    <submittedName>
        <fullName evidence="12">Protocadherin-9</fullName>
    </submittedName>
</protein>
<organism evidence="12 13">
    <name type="scientific">Fasciolopsis buskii</name>
    <dbReference type="NCBI Taxonomy" id="27845"/>
    <lineage>
        <taxon>Eukaryota</taxon>
        <taxon>Metazoa</taxon>
        <taxon>Spiralia</taxon>
        <taxon>Lophotrochozoa</taxon>
        <taxon>Platyhelminthes</taxon>
        <taxon>Trematoda</taxon>
        <taxon>Digenea</taxon>
        <taxon>Plagiorchiida</taxon>
        <taxon>Echinostomata</taxon>
        <taxon>Echinostomatoidea</taxon>
        <taxon>Fasciolidae</taxon>
        <taxon>Fasciolopsis</taxon>
    </lineage>
</organism>
<feature type="chain" id="PRO_5034798351" evidence="10">
    <location>
        <begin position="29"/>
        <end position="1405"/>
    </location>
</feature>
<keyword evidence="6 9" id="KW-0472">Membrane</keyword>
<dbReference type="GO" id="GO:0007156">
    <property type="term" value="P:homophilic cell adhesion via plasma membrane adhesion molecules"/>
    <property type="evidence" value="ECO:0007669"/>
    <property type="project" value="InterPro"/>
</dbReference>
<dbReference type="PRINTS" id="PR00205">
    <property type="entry name" value="CADHERIN"/>
</dbReference>
<feature type="domain" description="Cadherin" evidence="11">
    <location>
        <begin position="520"/>
        <end position="611"/>
    </location>
</feature>
<dbReference type="InterPro" id="IPR015919">
    <property type="entry name" value="Cadherin-like_sf"/>
</dbReference>
<keyword evidence="4 8" id="KW-0106">Calcium</keyword>
<dbReference type="InterPro" id="IPR002126">
    <property type="entry name" value="Cadherin-like_dom"/>
</dbReference>
<feature type="domain" description="Cadherin" evidence="11">
    <location>
        <begin position="612"/>
        <end position="776"/>
    </location>
</feature>
<dbReference type="InterPro" id="IPR050174">
    <property type="entry name" value="Protocadherin/Cadherin-CA"/>
</dbReference>
<keyword evidence="3" id="KW-0677">Repeat</keyword>
<keyword evidence="7" id="KW-0325">Glycoprotein</keyword>
<dbReference type="PROSITE" id="PS50268">
    <property type="entry name" value="CADHERIN_2"/>
    <property type="match status" value="5"/>
</dbReference>
<reference evidence="12" key="1">
    <citation type="submission" date="2019-05" db="EMBL/GenBank/DDBJ databases">
        <title>Annotation for the trematode Fasciolopsis buski.</title>
        <authorList>
            <person name="Choi Y.-J."/>
        </authorList>
    </citation>
    <scope>NUCLEOTIDE SEQUENCE</scope>
    <source>
        <strain evidence="12">HT</strain>
        <tissue evidence="12">Whole worm</tissue>
    </source>
</reference>
<dbReference type="PANTHER" id="PTHR24028">
    <property type="entry name" value="CADHERIN-87A"/>
    <property type="match status" value="1"/>
</dbReference>
<evidence type="ECO:0000256" key="1">
    <source>
        <dbReference type="ARBA" id="ARBA00004167"/>
    </source>
</evidence>
<dbReference type="SMART" id="SM00112">
    <property type="entry name" value="CA"/>
    <property type="match status" value="5"/>
</dbReference>
<evidence type="ECO:0000256" key="3">
    <source>
        <dbReference type="ARBA" id="ARBA00022737"/>
    </source>
</evidence>
<evidence type="ECO:0000256" key="4">
    <source>
        <dbReference type="ARBA" id="ARBA00022837"/>
    </source>
</evidence>
<evidence type="ECO:0000256" key="10">
    <source>
        <dbReference type="SAM" id="SignalP"/>
    </source>
</evidence>
<keyword evidence="5 9" id="KW-1133">Transmembrane helix</keyword>
<dbReference type="CDD" id="cd11304">
    <property type="entry name" value="Cadherin_repeat"/>
    <property type="match status" value="5"/>
</dbReference>
<dbReference type="InterPro" id="IPR020894">
    <property type="entry name" value="Cadherin_CS"/>
</dbReference>
<keyword evidence="2 9" id="KW-0812">Transmembrane</keyword>